<dbReference type="AlphaFoldDB" id="A0A4P7NC76"/>
<keyword evidence="1" id="KW-0472">Membrane</keyword>
<feature type="transmembrane region" description="Helical" evidence="1">
    <location>
        <begin position="164"/>
        <end position="185"/>
    </location>
</feature>
<keyword evidence="1" id="KW-1133">Transmembrane helix</keyword>
<feature type="transmembrane region" description="Helical" evidence="1">
    <location>
        <begin position="240"/>
        <end position="264"/>
    </location>
</feature>
<gene>
    <name evidence="2" type="ORF">PoMZ_04222</name>
</gene>
<feature type="transmembrane region" description="Helical" evidence="1">
    <location>
        <begin position="321"/>
        <end position="339"/>
    </location>
</feature>
<dbReference type="PANTHER" id="PTHR33927:SF5">
    <property type="entry name" value="ENZYME, PUTATIVE (AFU_ORTHOLOGUE AFUA_8G01222)-RELATED"/>
    <property type="match status" value="1"/>
</dbReference>
<sequence>MSATDRGRSVIWNDDFFTRPLPDIEDLSDTEAYYYDSPRSPGQSIQNISRPTRAFFLGCCESQIIDFKDLEEGRMQRCTPSSTSPRSSHEQLGNNTRCDIIQVSYNITGHTKDQDESSRRSRALTIQSIRHSLYRRQSLTLPPEKGTRVYRYFRWNFGSVYRRIFTLAFICNLAVLVALIGQNIVGTNRLTYREASTAASANIFVAMLIRNEHIVNALFTVFGTWPRRFPLRTRRLFAKVYSYGGIHSGCGVAGTLWHVVFVALLTIDYQQRDRGKVLHALRGYVYLVSYGTLVMLALILIFAHPRVRAAIHNWFEGVHRFLGWTVVVLFRAQTLLIVFDDSPAMGLSYGRALLVSPPFWLLLLITLLVIYPWTRLRRRGVQVELLSKHCIKLNLSYRNGHYGQAIRLSDAPLKETHAFAVIPNPKTAAGPFLTGTGHLQDATDRLPCSPDRPSIGHGEEAQTADIETAKAVARAKALARQHHRQQLNHLSSSNLSNAGKTGFSVVISDAGDWTRKIIAKPPTHIYTRGVPQYGVMRIAGMFEPVIIMATGSGIAPCLALFAEMPDHPVRVIWSAPSPLETFGQAVVDTVLRADPDAVVHDTRRQGRPDLVKMAYRMWAASGTGGEFALGGRQRLGRCEAVVVISNQSVTRNVVYNLESRGVPAYGAIFDS</sequence>
<evidence type="ECO:0000256" key="1">
    <source>
        <dbReference type="SAM" id="Phobius"/>
    </source>
</evidence>
<dbReference type="InterPro" id="IPR052979">
    <property type="entry name" value="Adenylate-forming_domain"/>
</dbReference>
<proteinExistence type="predicted"/>
<evidence type="ECO:0000313" key="3">
    <source>
        <dbReference type="Proteomes" id="UP000294847"/>
    </source>
</evidence>
<accession>A0A4P7NC76</accession>
<dbReference type="EMBL" id="CP034206">
    <property type="protein sequence ID" value="QBZ59261.1"/>
    <property type="molecule type" value="Genomic_DNA"/>
</dbReference>
<feature type="transmembrane region" description="Helical" evidence="1">
    <location>
        <begin position="284"/>
        <end position="301"/>
    </location>
</feature>
<feature type="transmembrane region" description="Helical" evidence="1">
    <location>
        <begin position="351"/>
        <end position="371"/>
    </location>
</feature>
<dbReference type="SUPFAM" id="SSF52343">
    <property type="entry name" value="Ferredoxin reductase-like, C-terminal NADP-linked domain"/>
    <property type="match status" value="1"/>
</dbReference>
<keyword evidence="1" id="KW-0812">Transmembrane</keyword>
<evidence type="ECO:0000313" key="2">
    <source>
        <dbReference type="EMBL" id="QBZ59261.1"/>
    </source>
</evidence>
<name>A0A4P7NC76_PYROR</name>
<dbReference type="InterPro" id="IPR039261">
    <property type="entry name" value="FNR_nucleotide-bd"/>
</dbReference>
<dbReference type="PANTHER" id="PTHR33927">
    <property type="entry name" value="TRANSMEMBRANE PROTEIN"/>
    <property type="match status" value="1"/>
</dbReference>
<reference evidence="2 3" key="1">
    <citation type="journal article" date="2019" name="Mol. Biol. Evol.">
        <title>Blast fungal genomes show frequent chromosomal changes, gene gains and losses, and effector gene turnover.</title>
        <authorList>
            <person name="Gomez Luciano L.B."/>
            <person name="Jason Tsai I."/>
            <person name="Chuma I."/>
            <person name="Tosa Y."/>
            <person name="Chen Y.H."/>
            <person name="Li J.Y."/>
            <person name="Li M.Y."/>
            <person name="Jade Lu M.Y."/>
            <person name="Nakayashiki H."/>
            <person name="Li W.H."/>
        </authorList>
    </citation>
    <scope>NUCLEOTIDE SEQUENCE [LARGE SCALE GENOMIC DNA]</scope>
    <source>
        <strain evidence="2">MZ5-1-6</strain>
    </source>
</reference>
<organism evidence="2 3">
    <name type="scientific">Pyricularia oryzae</name>
    <name type="common">Rice blast fungus</name>
    <name type="synonym">Magnaporthe oryzae</name>
    <dbReference type="NCBI Taxonomy" id="318829"/>
    <lineage>
        <taxon>Eukaryota</taxon>
        <taxon>Fungi</taxon>
        <taxon>Dikarya</taxon>
        <taxon>Ascomycota</taxon>
        <taxon>Pezizomycotina</taxon>
        <taxon>Sordariomycetes</taxon>
        <taxon>Sordariomycetidae</taxon>
        <taxon>Magnaporthales</taxon>
        <taxon>Pyriculariaceae</taxon>
        <taxon>Pyricularia</taxon>
    </lineage>
</organism>
<dbReference type="Proteomes" id="UP000294847">
    <property type="component" value="Chromosome 3"/>
</dbReference>
<protein>
    <recommendedName>
        <fullName evidence="4">Integral membrane protein TmpA</fullName>
    </recommendedName>
</protein>
<evidence type="ECO:0008006" key="4">
    <source>
        <dbReference type="Google" id="ProtNLM"/>
    </source>
</evidence>